<sequence length="449" mass="49668">MTKSKNKPSSGLFAQAFGVAKKLSSELQKLQVAPTTSGTAGLHPSNVIEGNARLKSAFEVEKYESPQQMLRQQFPKLSHQLLGRHYTKVNNVASFISPDLSEKVSDYLFQWLNEFSSNSSMTEKILEEAGVTEVAELTKDTGRSQRLSQALIEQNKLLATAQGVVTGATGIWGAAVDIPASIVLALRTIYQTGRSHGFDLTEEVDQDVVAFIFKEIDLGIVAEKQTLLLALKALKSMLETHDLQQFQQLLGSNNDVELVKKWLVDEEGQFKWGWLNHIPQVSMIGKLTPVAGAALGGFYSWKFLEDVGHKSQSVFGAARFYLNEHPTEKISPLDAYYKAEALLKKASPKLLNAAGVGSHQAIVSDDVKNNVITNVTVQLKEEARTQTQNHEQVEEGIQQLAEQHVVEHEHSEQQPALKVEQNELFVDEDQEVVGEQKTIDIEPASTKHS</sequence>
<dbReference type="RefSeq" id="WP_130162004.1">
    <property type="nucleotide sequence ID" value="NZ_SGIM01000006.1"/>
</dbReference>
<accession>A0A4Q6XHU0</accession>
<reference evidence="1 2" key="1">
    <citation type="submission" date="2019-02" db="EMBL/GenBank/DDBJ databases">
        <title>The draft genome of Acinetobacter halotolerans strain JCM 31009.</title>
        <authorList>
            <person name="Qin J."/>
            <person name="Feng Y."/>
            <person name="Nemec A."/>
            <person name="Zong Z."/>
        </authorList>
    </citation>
    <scope>NUCLEOTIDE SEQUENCE [LARGE SCALE GENOMIC DNA]</scope>
    <source>
        <strain evidence="1 2">JCM 31009</strain>
    </source>
</reference>
<name>A0A4Q6XHU0_9GAMM</name>
<dbReference type="AlphaFoldDB" id="A0A4Q6XHU0"/>
<gene>
    <name evidence="1" type="ORF">EXE30_08400</name>
</gene>
<dbReference type="Proteomes" id="UP000292110">
    <property type="component" value="Unassembled WGS sequence"/>
</dbReference>
<organism evidence="1 2">
    <name type="scientific">Acinetobacter halotolerans</name>
    <dbReference type="NCBI Taxonomy" id="1752076"/>
    <lineage>
        <taxon>Bacteria</taxon>
        <taxon>Pseudomonadati</taxon>
        <taxon>Pseudomonadota</taxon>
        <taxon>Gammaproteobacteria</taxon>
        <taxon>Moraxellales</taxon>
        <taxon>Moraxellaceae</taxon>
        <taxon>Acinetobacter</taxon>
    </lineage>
</organism>
<keyword evidence="2" id="KW-1185">Reference proteome</keyword>
<evidence type="ECO:0000313" key="2">
    <source>
        <dbReference type="Proteomes" id="UP000292110"/>
    </source>
</evidence>
<dbReference type="EMBL" id="SGIM01000006">
    <property type="protein sequence ID" value="RZF52590.1"/>
    <property type="molecule type" value="Genomic_DNA"/>
</dbReference>
<dbReference type="PANTHER" id="PTHR41260">
    <property type="entry name" value="PROTEIN ECSC"/>
    <property type="match status" value="1"/>
</dbReference>
<protein>
    <submittedName>
        <fullName evidence="1">EcsC family protein</fullName>
    </submittedName>
</protein>
<proteinExistence type="predicted"/>
<comment type="caution">
    <text evidence="1">The sequence shown here is derived from an EMBL/GenBank/DDBJ whole genome shotgun (WGS) entry which is preliminary data.</text>
</comment>
<dbReference type="Pfam" id="PF12787">
    <property type="entry name" value="EcsC"/>
    <property type="match status" value="1"/>
</dbReference>
<dbReference type="InterPro" id="IPR024787">
    <property type="entry name" value="EcsC"/>
</dbReference>
<dbReference type="PANTHER" id="PTHR41260:SF1">
    <property type="entry name" value="PROTEIN ECSC"/>
    <property type="match status" value="1"/>
</dbReference>
<evidence type="ECO:0000313" key="1">
    <source>
        <dbReference type="EMBL" id="RZF52590.1"/>
    </source>
</evidence>